<sequence>MLYPFVRPGAMFEGAVEVRGSADKFGLDPIRVAGTWQAICDRAREFVAERGRVALISHEVLAGASPEQVGSALAALDGLEVHVVVTARDLGRQCVAHWQEQVKLGDTRSFADLTRDELLADTGRDLGPDAGGVRPHFWHAQDFADTLARWGAGLPPERTHLVVCPAPGAAAGELWTRFAAGAGIDARLVDPATAVAANASLGAEQIALLREVNRLVGDRLPRAERQRVVKREYAERELAAVGAPPPRAPAALAPMLGDVTAAWMAEVIAAGRRVHGDPDDLRPVLAGPHEPPPDVDLPAGADPARVADELVGRGRTAGP</sequence>
<dbReference type="EMBL" id="CAEZXR010000038">
    <property type="protein sequence ID" value="CAB4692216.1"/>
    <property type="molecule type" value="Genomic_DNA"/>
</dbReference>
<proteinExistence type="predicted"/>
<organism evidence="2">
    <name type="scientific">freshwater metagenome</name>
    <dbReference type="NCBI Taxonomy" id="449393"/>
    <lineage>
        <taxon>unclassified sequences</taxon>
        <taxon>metagenomes</taxon>
        <taxon>ecological metagenomes</taxon>
    </lineage>
</organism>
<feature type="region of interest" description="Disordered" evidence="1">
    <location>
        <begin position="276"/>
        <end position="319"/>
    </location>
</feature>
<protein>
    <submittedName>
        <fullName evidence="2">Unannotated protein</fullName>
    </submittedName>
</protein>
<reference evidence="2" key="1">
    <citation type="submission" date="2020-05" db="EMBL/GenBank/DDBJ databases">
        <authorList>
            <person name="Chiriac C."/>
            <person name="Salcher M."/>
            <person name="Ghai R."/>
            <person name="Kavagutti S V."/>
        </authorList>
    </citation>
    <scope>NUCLEOTIDE SEQUENCE</scope>
</reference>
<name>A0A6J6P0C3_9ZZZZ</name>
<gene>
    <name evidence="2" type="ORF">UFOPK2579_00481</name>
</gene>
<dbReference type="AlphaFoldDB" id="A0A6J6P0C3"/>
<evidence type="ECO:0000256" key="1">
    <source>
        <dbReference type="SAM" id="MobiDB-lite"/>
    </source>
</evidence>
<evidence type="ECO:0000313" key="2">
    <source>
        <dbReference type="EMBL" id="CAB4692216.1"/>
    </source>
</evidence>
<accession>A0A6J6P0C3</accession>